<feature type="compositionally biased region" description="Acidic residues" evidence="10">
    <location>
        <begin position="424"/>
        <end position="434"/>
    </location>
</feature>
<sequence>MVKFNNGKNSKIFMNQLKKTMKYGEWLMAKLDEHKNLYGLEIQQVVELGGENMTEVLKENHSSNRSTTTTRNTKNIRKQFVGDIIVTVDIRTITDNDEDDEPVTDKQSTDESNDELICGASAMQGWRLSQEDAHNCILDYDTNTSFFAVYDGHGGHEVARYCSQELPNFIKKTSEYQEDKIEEALVSGFLRFDATITEPDVVTVLKELAGIPDDLFESEDEENVDNLYEEATMPIEQVMEKYTCSKKDPLLRSRRKKEKLAAVANENTKTDSDPTIGTSSSAGCSSSSTASLPDKSEDGVSSSSEAQVNAKNGDENKVETNGPQESSEVESSVQNSSEVKEAASSLSENKDESSIQNGEVSTPDSKTPTKVDVSSSSTPVENGTVSKKGKGKAVIKPEPVTSQINTRPKRTPQQLYTNWLNCGEESEDSEEEDQTFVASNGEESSDNDEDDGVNIAICTSESDSSAEEIDEEGGEEGEEEEEEDDDDDDEDMNYARNIKEIPGSDSGCTAVVALLRNNKLYVANAGDSRCIVCRNGKAIEMSIDHKPEDEPETERVLKAGGKVTGDGRINGGLNLSRAIGDHAYKQNKELSDREQMITALPDVKTLTINPGEDEFMVLACDGIWNSMSSQEVVDFIKPRMTQGVEKLSKICEQIFDHCLSPESWFDGIGCDNMTAIIVKFKSSVSKRAASPQPEENEPKRAKTEVNSEVQPHTNGISSRFGLNGPSLEEFLNVYGGVLEAAVGRRHKNREQKSILFPSGVRIMVV</sequence>
<dbReference type="EC" id="3.1.3.16" evidence="3"/>
<dbReference type="SMART" id="SM00332">
    <property type="entry name" value="PP2Cc"/>
    <property type="match status" value="1"/>
</dbReference>
<comment type="cofactor">
    <cofactor evidence="1">
        <name>Mn(2+)</name>
        <dbReference type="ChEBI" id="CHEBI:29035"/>
    </cofactor>
</comment>
<evidence type="ECO:0000256" key="1">
    <source>
        <dbReference type="ARBA" id="ARBA00001936"/>
    </source>
</evidence>
<evidence type="ECO:0000313" key="13">
    <source>
        <dbReference type="Proteomes" id="UP000719412"/>
    </source>
</evidence>
<evidence type="ECO:0000256" key="5">
    <source>
        <dbReference type="ARBA" id="ARBA00022801"/>
    </source>
</evidence>
<dbReference type="AlphaFoldDB" id="A0A8J6L6L8"/>
<gene>
    <name evidence="12" type="ORF">GEV33_013295</name>
</gene>
<feature type="compositionally biased region" description="Basic and acidic residues" evidence="10">
    <location>
        <begin position="696"/>
        <end position="705"/>
    </location>
</feature>
<feature type="domain" description="PPM-type phosphatase" evidence="11">
    <location>
        <begin position="117"/>
        <end position="680"/>
    </location>
</feature>
<feature type="compositionally biased region" description="Polar residues" evidence="10">
    <location>
        <begin position="706"/>
        <end position="717"/>
    </location>
</feature>
<comment type="caution">
    <text evidence="12">The sequence shown here is derived from an EMBL/GenBank/DDBJ whole genome shotgun (WGS) entry which is preliminary data.</text>
</comment>
<reference evidence="12" key="2">
    <citation type="submission" date="2021-08" db="EMBL/GenBank/DDBJ databases">
        <authorList>
            <person name="Eriksson T."/>
        </authorList>
    </citation>
    <scope>NUCLEOTIDE SEQUENCE</scope>
    <source>
        <strain evidence="12">Stoneville</strain>
        <tissue evidence="12">Whole head</tissue>
    </source>
</reference>
<keyword evidence="13" id="KW-1185">Reference proteome</keyword>
<dbReference type="Proteomes" id="UP000719412">
    <property type="component" value="Unassembled WGS sequence"/>
</dbReference>
<protein>
    <recommendedName>
        <fullName evidence="3">protein-serine/threonine phosphatase</fullName>
        <ecNumber evidence="3">3.1.3.16</ecNumber>
    </recommendedName>
</protein>
<dbReference type="EMBL" id="JABDTM020028102">
    <property type="protein sequence ID" value="KAH0809495.1"/>
    <property type="molecule type" value="Genomic_DNA"/>
</dbReference>
<keyword evidence="8" id="KW-0464">Manganese</keyword>
<evidence type="ECO:0000256" key="7">
    <source>
        <dbReference type="ARBA" id="ARBA00022912"/>
    </source>
</evidence>
<evidence type="ECO:0000256" key="3">
    <source>
        <dbReference type="ARBA" id="ARBA00013081"/>
    </source>
</evidence>
<feature type="region of interest" description="Disordered" evidence="10">
    <location>
        <begin position="253"/>
        <end position="491"/>
    </location>
</feature>
<evidence type="ECO:0000256" key="2">
    <source>
        <dbReference type="ARBA" id="ARBA00006702"/>
    </source>
</evidence>
<dbReference type="GO" id="GO:0004722">
    <property type="term" value="F:protein serine/threonine phosphatase activity"/>
    <property type="evidence" value="ECO:0007669"/>
    <property type="project" value="UniProtKB-EC"/>
</dbReference>
<dbReference type="InterPro" id="IPR036457">
    <property type="entry name" value="PPM-type-like_dom_sf"/>
</dbReference>
<evidence type="ECO:0000256" key="9">
    <source>
        <dbReference type="RuleBase" id="RU003465"/>
    </source>
</evidence>
<feature type="compositionally biased region" description="Acidic residues" evidence="10">
    <location>
        <begin position="464"/>
        <end position="491"/>
    </location>
</feature>
<name>A0A8J6L6L8_TENMO</name>
<feature type="compositionally biased region" description="Low complexity" evidence="10">
    <location>
        <begin position="325"/>
        <end position="337"/>
    </location>
</feature>
<feature type="compositionally biased region" description="Polar residues" evidence="10">
    <location>
        <begin position="354"/>
        <end position="385"/>
    </location>
</feature>
<dbReference type="PANTHER" id="PTHR13832:SF803">
    <property type="entry name" value="PROTEIN PHOSPHATASE 1G"/>
    <property type="match status" value="1"/>
</dbReference>
<organism evidence="12 13">
    <name type="scientific">Tenebrio molitor</name>
    <name type="common">Yellow mealworm beetle</name>
    <dbReference type="NCBI Taxonomy" id="7067"/>
    <lineage>
        <taxon>Eukaryota</taxon>
        <taxon>Metazoa</taxon>
        <taxon>Ecdysozoa</taxon>
        <taxon>Arthropoda</taxon>
        <taxon>Hexapoda</taxon>
        <taxon>Insecta</taxon>
        <taxon>Pterygota</taxon>
        <taxon>Neoptera</taxon>
        <taxon>Endopterygota</taxon>
        <taxon>Coleoptera</taxon>
        <taxon>Polyphaga</taxon>
        <taxon>Cucujiformia</taxon>
        <taxon>Tenebrionidae</taxon>
        <taxon>Tenebrio</taxon>
    </lineage>
</organism>
<feature type="compositionally biased region" description="Polar residues" evidence="10">
    <location>
        <begin position="299"/>
        <end position="310"/>
    </location>
</feature>
<dbReference type="Gene3D" id="3.60.40.10">
    <property type="entry name" value="PPM-type phosphatase domain"/>
    <property type="match status" value="2"/>
</dbReference>
<evidence type="ECO:0000256" key="8">
    <source>
        <dbReference type="ARBA" id="ARBA00023211"/>
    </source>
</evidence>
<dbReference type="Pfam" id="PF00481">
    <property type="entry name" value="PP2C"/>
    <property type="match status" value="2"/>
</dbReference>
<proteinExistence type="inferred from homology"/>
<dbReference type="InterPro" id="IPR000222">
    <property type="entry name" value="PP2C_BS"/>
</dbReference>
<evidence type="ECO:0000313" key="12">
    <source>
        <dbReference type="EMBL" id="KAH0809495.1"/>
    </source>
</evidence>
<dbReference type="SUPFAM" id="SSF81606">
    <property type="entry name" value="PP2C-like"/>
    <property type="match status" value="2"/>
</dbReference>
<feature type="compositionally biased region" description="Acidic residues" evidence="10">
    <location>
        <begin position="443"/>
        <end position="452"/>
    </location>
</feature>
<keyword evidence="6" id="KW-0460">Magnesium</keyword>
<evidence type="ECO:0000256" key="4">
    <source>
        <dbReference type="ARBA" id="ARBA00022723"/>
    </source>
</evidence>
<dbReference type="InterPro" id="IPR001932">
    <property type="entry name" value="PPM-type_phosphatase-like_dom"/>
</dbReference>
<feature type="compositionally biased region" description="Low complexity" evidence="10">
    <location>
        <begin position="277"/>
        <end position="291"/>
    </location>
</feature>
<feature type="region of interest" description="Disordered" evidence="10">
    <location>
        <begin position="687"/>
        <end position="718"/>
    </location>
</feature>
<accession>A0A8J6L6L8</accession>
<dbReference type="CDD" id="cd00143">
    <property type="entry name" value="PP2Cc"/>
    <property type="match status" value="2"/>
</dbReference>
<keyword evidence="4" id="KW-0479">Metal-binding</keyword>
<dbReference type="InterPro" id="IPR015655">
    <property type="entry name" value="PP2C"/>
</dbReference>
<comment type="similarity">
    <text evidence="2 9">Belongs to the PP2C family.</text>
</comment>
<evidence type="ECO:0000259" key="11">
    <source>
        <dbReference type="PROSITE" id="PS51746"/>
    </source>
</evidence>
<keyword evidence="5 9" id="KW-0378">Hydrolase</keyword>
<evidence type="ECO:0000256" key="6">
    <source>
        <dbReference type="ARBA" id="ARBA00022842"/>
    </source>
</evidence>
<dbReference type="PROSITE" id="PS51746">
    <property type="entry name" value="PPM_2"/>
    <property type="match status" value="1"/>
</dbReference>
<evidence type="ECO:0000256" key="10">
    <source>
        <dbReference type="SAM" id="MobiDB-lite"/>
    </source>
</evidence>
<dbReference type="PANTHER" id="PTHR13832">
    <property type="entry name" value="PROTEIN PHOSPHATASE 2C"/>
    <property type="match status" value="1"/>
</dbReference>
<reference evidence="12" key="1">
    <citation type="journal article" date="2020" name="J Insects Food Feed">
        <title>The yellow mealworm (Tenebrio molitor) genome: a resource for the emerging insects as food and feed industry.</title>
        <authorList>
            <person name="Eriksson T."/>
            <person name="Andere A."/>
            <person name="Kelstrup H."/>
            <person name="Emery V."/>
            <person name="Picard C."/>
        </authorList>
    </citation>
    <scope>NUCLEOTIDE SEQUENCE</scope>
    <source>
        <strain evidence="12">Stoneville</strain>
        <tissue evidence="12">Whole head</tissue>
    </source>
</reference>
<keyword evidence="7 9" id="KW-0904">Protein phosphatase</keyword>
<feature type="compositionally biased region" description="Polar residues" evidence="10">
    <location>
        <begin position="400"/>
        <end position="420"/>
    </location>
</feature>
<dbReference type="PROSITE" id="PS01032">
    <property type="entry name" value="PPM_1"/>
    <property type="match status" value="1"/>
</dbReference>
<dbReference type="GO" id="GO:0046872">
    <property type="term" value="F:metal ion binding"/>
    <property type="evidence" value="ECO:0007669"/>
    <property type="project" value="UniProtKB-KW"/>
</dbReference>